<name>A0ABR0E5K3_ZASCE</name>
<keyword evidence="2" id="KW-1185">Reference proteome</keyword>
<reference evidence="1 2" key="1">
    <citation type="journal article" date="2023" name="G3 (Bethesda)">
        <title>A chromosome-level genome assembly of Zasmidium syzygii isolated from banana leaves.</title>
        <authorList>
            <person name="van Westerhoven A.C."/>
            <person name="Mehrabi R."/>
            <person name="Talebi R."/>
            <person name="Steentjes M.B.F."/>
            <person name="Corcolon B."/>
            <person name="Chong P.A."/>
            <person name="Kema G.H.J."/>
            <person name="Seidl M.F."/>
        </authorList>
    </citation>
    <scope>NUCLEOTIDE SEQUENCE [LARGE SCALE GENOMIC DNA]</scope>
    <source>
        <strain evidence="1 2">P124</strain>
    </source>
</reference>
<sequence length="249" mass="28155">MGWLAYYQALENVRRQSAVRRAQIAEASTPSPEPLEENATVKPKDTSNVLWRPKKVICFDRRDGRAFVVEINDSREGLCSGQAPKPAHSDVEDSDIYRSALIRYLKEEVEELWSGAAKPGSSSYLERLGLRTLVQRFVESYGKNQHASEQNIDPVHHEHSFKDFEHPRDSANDIYDKMARASLAQPQAYCWLSFLVGAMINMSLTMTDWINEEMDIGHKIFMGAECVTVASALLPKVLDRKLATSLLPK</sequence>
<proteinExistence type="predicted"/>
<organism evidence="1 2">
    <name type="scientific">Zasmidium cellare</name>
    <name type="common">Wine cellar mold</name>
    <name type="synonym">Racodium cellare</name>
    <dbReference type="NCBI Taxonomy" id="395010"/>
    <lineage>
        <taxon>Eukaryota</taxon>
        <taxon>Fungi</taxon>
        <taxon>Dikarya</taxon>
        <taxon>Ascomycota</taxon>
        <taxon>Pezizomycotina</taxon>
        <taxon>Dothideomycetes</taxon>
        <taxon>Dothideomycetidae</taxon>
        <taxon>Mycosphaerellales</taxon>
        <taxon>Mycosphaerellaceae</taxon>
        <taxon>Zasmidium</taxon>
    </lineage>
</organism>
<dbReference type="Proteomes" id="UP001305779">
    <property type="component" value="Unassembled WGS sequence"/>
</dbReference>
<evidence type="ECO:0000313" key="2">
    <source>
        <dbReference type="Proteomes" id="UP001305779"/>
    </source>
</evidence>
<dbReference type="EMBL" id="JAXOVC010000010">
    <property type="protein sequence ID" value="KAK4496714.1"/>
    <property type="molecule type" value="Genomic_DNA"/>
</dbReference>
<comment type="caution">
    <text evidence="1">The sequence shown here is derived from an EMBL/GenBank/DDBJ whole genome shotgun (WGS) entry which is preliminary data.</text>
</comment>
<evidence type="ECO:0000313" key="1">
    <source>
        <dbReference type="EMBL" id="KAK4496714.1"/>
    </source>
</evidence>
<gene>
    <name evidence="1" type="ORF">PRZ48_012697</name>
</gene>
<protein>
    <submittedName>
        <fullName evidence="1">Uncharacterized protein</fullName>
    </submittedName>
</protein>
<accession>A0ABR0E5K3</accession>